<name>A0A445INC8_GLYSO</name>
<feature type="compositionally biased region" description="Basic and acidic residues" evidence="7">
    <location>
        <begin position="406"/>
        <end position="429"/>
    </location>
</feature>
<evidence type="ECO:0000256" key="5">
    <source>
        <dbReference type="ARBA" id="ARBA00023212"/>
    </source>
</evidence>
<evidence type="ECO:0000256" key="7">
    <source>
        <dbReference type="SAM" id="MobiDB-lite"/>
    </source>
</evidence>
<dbReference type="InterPro" id="IPR044806">
    <property type="entry name" value="WVD2/WDL1-4"/>
</dbReference>
<evidence type="ECO:0000256" key="1">
    <source>
        <dbReference type="ARBA" id="ARBA00004245"/>
    </source>
</evidence>
<accession>A0A445INC8</accession>
<feature type="coiled-coil region" evidence="6">
    <location>
        <begin position="283"/>
        <end position="310"/>
    </location>
</feature>
<keyword evidence="4" id="KW-0493">Microtubule</keyword>
<sequence>MWVSISVALNSASRYCGQIYLPFPLSCACFCDFFDYLQLPRTSSSFTAKVWPFPFQNGDTRIGIMGREVTGMQVVDKKPNGVIPASNGSSNDKVCISPKRTAAKVQAKDHEVNECTKANSFVEKSQEKMDGLSAKATNCNTDLPEEEIEISEVQKMGDSKKLSSPAARKEHTSHLVTHPSDLVTEKHGSHTQIVDAEADATGLNLSPNTNNMLSPISSKNSQPNSPFSSRKTLQHDKKNYDDEDNWSVASSAMSMRTARSKVTHGSAPTFRCSERAEKRREFYLKLEEKHRALREEKNQYEARFKEEQEAAIKQLRKNLVIKANPVPSFYYEAPPPKTELKKLPLTRPKSPKLSRRRSLGDALNPSPEVCSRGRHSTGAVGHTKGGSNASFPHKNNIRRNSNGVCKPKERTKEDKETKTAPPKITDHANADIPVQSCPLRPK</sequence>
<dbReference type="GO" id="GO:0005874">
    <property type="term" value="C:microtubule"/>
    <property type="evidence" value="ECO:0007669"/>
    <property type="project" value="UniProtKB-KW"/>
</dbReference>
<feature type="region of interest" description="Disordered" evidence="7">
    <location>
        <begin position="201"/>
        <end position="243"/>
    </location>
</feature>
<comment type="caution">
    <text evidence="9">The sequence shown here is derived from an EMBL/GenBank/DDBJ whole genome shotgun (WGS) entry which is preliminary data.</text>
</comment>
<dbReference type="GO" id="GO:0000226">
    <property type="term" value="P:microtubule cytoskeleton organization"/>
    <property type="evidence" value="ECO:0007669"/>
    <property type="project" value="InterPro"/>
</dbReference>
<keyword evidence="10" id="KW-1185">Reference proteome</keyword>
<evidence type="ECO:0000256" key="6">
    <source>
        <dbReference type="SAM" id="Coils"/>
    </source>
</evidence>
<evidence type="ECO:0000256" key="4">
    <source>
        <dbReference type="ARBA" id="ARBA00022701"/>
    </source>
</evidence>
<feature type="compositionally biased region" description="Basic and acidic residues" evidence="7">
    <location>
        <begin position="155"/>
        <end position="173"/>
    </location>
</feature>
<dbReference type="Pfam" id="PF06886">
    <property type="entry name" value="TPX2"/>
    <property type="match status" value="1"/>
</dbReference>
<dbReference type="Proteomes" id="UP000289340">
    <property type="component" value="Chromosome 10"/>
</dbReference>
<dbReference type="PANTHER" id="PTHR46372:SF6">
    <property type="entry name" value="PROTEIN WVD2-LIKE 1"/>
    <property type="match status" value="1"/>
</dbReference>
<dbReference type="PANTHER" id="PTHR46372">
    <property type="entry name" value="PROTEIN WVD2-LIKE 3"/>
    <property type="match status" value="1"/>
</dbReference>
<feature type="domain" description="TPX2 C-terminal" evidence="8">
    <location>
        <begin position="269"/>
        <end position="343"/>
    </location>
</feature>
<feature type="compositionally biased region" description="Polar residues" evidence="7">
    <location>
        <begin position="203"/>
        <end position="231"/>
    </location>
</feature>
<evidence type="ECO:0000313" key="10">
    <source>
        <dbReference type="Proteomes" id="UP000289340"/>
    </source>
</evidence>
<comment type="similarity">
    <text evidence="2">Belongs to the TPX2 family.</text>
</comment>
<evidence type="ECO:0000256" key="2">
    <source>
        <dbReference type="ARBA" id="ARBA00005885"/>
    </source>
</evidence>
<gene>
    <name evidence="9" type="ORF">D0Y65_027254</name>
</gene>
<keyword evidence="6" id="KW-0175">Coiled coil</keyword>
<protein>
    <submittedName>
        <fullName evidence="9">Protein WVD2-like 2 isoform G</fullName>
    </submittedName>
</protein>
<reference evidence="9 10" key="1">
    <citation type="submission" date="2018-09" db="EMBL/GenBank/DDBJ databases">
        <title>A high-quality reference genome of wild soybean provides a powerful tool to mine soybean genomes.</title>
        <authorList>
            <person name="Xie M."/>
            <person name="Chung C.Y.L."/>
            <person name="Li M.-W."/>
            <person name="Wong F.-L."/>
            <person name="Chan T.-F."/>
            <person name="Lam H.-M."/>
        </authorList>
    </citation>
    <scope>NUCLEOTIDE SEQUENCE [LARGE SCALE GENOMIC DNA]</scope>
    <source>
        <strain evidence="10">cv. W05</strain>
        <tissue evidence="9">Hypocotyl of etiolated seedlings</tissue>
    </source>
</reference>
<evidence type="ECO:0000313" key="9">
    <source>
        <dbReference type="EMBL" id="RZB87561.1"/>
    </source>
</evidence>
<dbReference type="EMBL" id="QZWG01000010">
    <property type="protein sequence ID" value="RZB87561.1"/>
    <property type="molecule type" value="Genomic_DNA"/>
</dbReference>
<dbReference type="AlphaFoldDB" id="A0A445INC8"/>
<organism evidence="9 10">
    <name type="scientific">Glycine soja</name>
    <name type="common">Wild soybean</name>
    <dbReference type="NCBI Taxonomy" id="3848"/>
    <lineage>
        <taxon>Eukaryota</taxon>
        <taxon>Viridiplantae</taxon>
        <taxon>Streptophyta</taxon>
        <taxon>Embryophyta</taxon>
        <taxon>Tracheophyta</taxon>
        <taxon>Spermatophyta</taxon>
        <taxon>Magnoliopsida</taxon>
        <taxon>eudicotyledons</taxon>
        <taxon>Gunneridae</taxon>
        <taxon>Pentapetalae</taxon>
        <taxon>rosids</taxon>
        <taxon>fabids</taxon>
        <taxon>Fabales</taxon>
        <taxon>Fabaceae</taxon>
        <taxon>Papilionoideae</taxon>
        <taxon>50 kb inversion clade</taxon>
        <taxon>NPAAA clade</taxon>
        <taxon>indigoferoid/millettioid clade</taxon>
        <taxon>Phaseoleae</taxon>
        <taxon>Glycine</taxon>
        <taxon>Glycine subgen. Soja</taxon>
    </lineage>
</organism>
<comment type="subcellular location">
    <subcellularLocation>
        <location evidence="1">Cytoplasm</location>
        <location evidence="1">Cytoskeleton</location>
    </subcellularLocation>
</comment>
<proteinExistence type="inferred from homology"/>
<feature type="region of interest" description="Disordered" evidence="7">
    <location>
        <begin position="151"/>
        <end position="188"/>
    </location>
</feature>
<dbReference type="InterPro" id="IPR027329">
    <property type="entry name" value="TPX2_C"/>
</dbReference>
<dbReference type="GO" id="GO:0008017">
    <property type="term" value="F:microtubule binding"/>
    <property type="evidence" value="ECO:0007669"/>
    <property type="project" value="InterPro"/>
</dbReference>
<feature type="region of interest" description="Disordered" evidence="7">
    <location>
        <begin position="335"/>
        <end position="442"/>
    </location>
</feature>
<keyword evidence="3" id="KW-0963">Cytoplasm</keyword>
<evidence type="ECO:0000259" key="8">
    <source>
        <dbReference type="Pfam" id="PF06886"/>
    </source>
</evidence>
<evidence type="ECO:0000256" key="3">
    <source>
        <dbReference type="ARBA" id="ARBA00022490"/>
    </source>
</evidence>
<keyword evidence="5" id="KW-0206">Cytoskeleton</keyword>